<reference evidence="1" key="1">
    <citation type="submission" date="2024-04" db="EMBL/GenBank/DDBJ databases">
        <authorList>
            <person name="Roder T."/>
            <person name="Oberhansli S."/>
            <person name="Kreuzer M."/>
        </authorList>
    </citation>
    <scope>NUCLEOTIDE SEQUENCE</scope>
    <source>
        <strain evidence="1">LWS13-1.2</strain>
    </source>
</reference>
<gene>
    <name evidence="1" type="ORF">MRBLWS13_002795</name>
</gene>
<accession>A0AAU6SE25</accession>
<evidence type="ECO:0000313" key="1">
    <source>
        <dbReference type="EMBL" id="WZO35115.1"/>
    </source>
</evidence>
<protein>
    <submittedName>
        <fullName evidence="1">Uncharacterized protein</fullName>
    </submittedName>
</protein>
<organism evidence="1">
    <name type="scientific">Microbacterium sp. LWS13-1.2</name>
    <dbReference type="NCBI Taxonomy" id="3135264"/>
    <lineage>
        <taxon>Bacteria</taxon>
        <taxon>Bacillati</taxon>
        <taxon>Actinomycetota</taxon>
        <taxon>Actinomycetes</taxon>
        <taxon>Micrococcales</taxon>
        <taxon>Microbacteriaceae</taxon>
        <taxon>Microbacterium</taxon>
    </lineage>
</organism>
<dbReference type="EMBL" id="CP151632">
    <property type="protein sequence ID" value="WZO35115.1"/>
    <property type="molecule type" value="Genomic_DNA"/>
</dbReference>
<proteinExistence type="predicted"/>
<name>A0AAU6SE25_9MICO</name>
<sequence length="102" mass="11340">MLDRRIAYRVAIFEPIYGTLVASAASNNIHHATGWTRSLDEEGGADWNVVNRDGLRAMTEIGLGAAQRGNFYREVDEFRRRWDGFSSRTRAGGSCKTTTGSL</sequence>
<dbReference type="AlphaFoldDB" id="A0AAU6SE25"/>